<evidence type="ECO:0000256" key="6">
    <source>
        <dbReference type="ARBA" id="ARBA00023242"/>
    </source>
</evidence>
<accession>A0A0V0HGZ5</accession>
<evidence type="ECO:0000256" key="5">
    <source>
        <dbReference type="ARBA" id="ARBA00023163"/>
    </source>
</evidence>
<sequence length="173" mass="19247">MKILKADAGALTNFEVLDFLRSRGAGRDPTRVIVPIAPSEFKVYDYLEQTAACNQTRQVIGELMGKCKSIKLEKCKCDILEKCKCIKLKHVETVNIINIRPSSLVELYPILREYDAHLGEAAETMEELVENVVQLLPPSPTQMQSEEGTAPTDEKEAPDGEKIEAEPEVDTSV</sequence>
<dbReference type="AlphaFoldDB" id="A0A0V0HGZ5"/>
<evidence type="ECO:0000256" key="3">
    <source>
        <dbReference type="ARBA" id="ARBA00016672"/>
    </source>
</evidence>
<dbReference type="GO" id="GO:0006384">
    <property type="term" value="P:transcription initiation at RNA polymerase III promoter"/>
    <property type="evidence" value="ECO:0007669"/>
    <property type="project" value="InterPro"/>
</dbReference>
<dbReference type="InterPro" id="IPR005574">
    <property type="entry name" value="Rpb4/RPC9"/>
</dbReference>
<comment type="subcellular location">
    <subcellularLocation>
        <location evidence="1">Nucleus</location>
    </subcellularLocation>
</comment>
<feature type="region of interest" description="Disordered" evidence="7">
    <location>
        <begin position="136"/>
        <end position="173"/>
    </location>
</feature>
<keyword evidence="4" id="KW-0240">DNA-directed RNA polymerase</keyword>
<dbReference type="EMBL" id="GEDG01020857">
    <property type="protein sequence ID" value="JAP18790.1"/>
    <property type="molecule type" value="Transcribed_RNA"/>
</dbReference>
<dbReference type="InterPro" id="IPR038846">
    <property type="entry name" value="RPC9"/>
</dbReference>
<keyword evidence="5" id="KW-0804">Transcription</keyword>
<dbReference type="InterPro" id="IPR010997">
    <property type="entry name" value="HRDC-like_sf"/>
</dbReference>
<feature type="compositionally biased region" description="Basic and acidic residues" evidence="7">
    <location>
        <begin position="152"/>
        <end position="165"/>
    </location>
</feature>
<evidence type="ECO:0000256" key="1">
    <source>
        <dbReference type="ARBA" id="ARBA00004123"/>
    </source>
</evidence>
<name>A0A0V0HGZ5_SOLCH</name>
<dbReference type="Pfam" id="PF03874">
    <property type="entry name" value="RNA_pol_Rpb4"/>
    <property type="match status" value="1"/>
</dbReference>
<evidence type="ECO:0000259" key="8">
    <source>
        <dbReference type="SMART" id="SM00657"/>
    </source>
</evidence>
<feature type="domain" description="RNA polymerase Rpb4/RPC9 core" evidence="8">
    <location>
        <begin position="1"/>
        <end position="139"/>
    </location>
</feature>
<evidence type="ECO:0000256" key="7">
    <source>
        <dbReference type="SAM" id="MobiDB-lite"/>
    </source>
</evidence>
<dbReference type="GO" id="GO:0000166">
    <property type="term" value="F:nucleotide binding"/>
    <property type="evidence" value="ECO:0007669"/>
    <property type="project" value="InterPro"/>
</dbReference>
<dbReference type="SMART" id="SM00657">
    <property type="entry name" value="RPOL4c"/>
    <property type="match status" value="1"/>
</dbReference>
<dbReference type="PANTHER" id="PTHR15561:SF0">
    <property type="entry name" value="DNA-DIRECTED RNA POLYMERASE III SUBUNIT RPC9"/>
    <property type="match status" value="1"/>
</dbReference>
<keyword evidence="6" id="KW-0539">Nucleus</keyword>
<evidence type="ECO:0000256" key="4">
    <source>
        <dbReference type="ARBA" id="ARBA00022478"/>
    </source>
</evidence>
<dbReference type="GO" id="GO:0005666">
    <property type="term" value="C:RNA polymerase III complex"/>
    <property type="evidence" value="ECO:0007669"/>
    <property type="project" value="InterPro"/>
</dbReference>
<comment type="similarity">
    <text evidence="2">Belongs to the eukaryotic RPC9 RNA polymerase subunit family.</text>
</comment>
<organism evidence="9">
    <name type="scientific">Solanum chacoense</name>
    <name type="common">Chaco potato</name>
    <dbReference type="NCBI Taxonomy" id="4108"/>
    <lineage>
        <taxon>Eukaryota</taxon>
        <taxon>Viridiplantae</taxon>
        <taxon>Streptophyta</taxon>
        <taxon>Embryophyta</taxon>
        <taxon>Tracheophyta</taxon>
        <taxon>Spermatophyta</taxon>
        <taxon>Magnoliopsida</taxon>
        <taxon>eudicotyledons</taxon>
        <taxon>Gunneridae</taxon>
        <taxon>Pentapetalae</taxon>
        <taxon>asterids</taxon>
        <taxon>lamiids</taxon>
        <taxon>Solanales</taxon>
        <taxon>Solanaceae</taxon>
        <taxon>Solanoideae</taxon>
        <taxon>Solaneae</taxon>
        <taxon>Solanum</taxon>
    </lineage>
</organism>
<dbReference type="SUPFAM" id="SSF47819">
    <property type="entry name" value="HRDC-like"/>
    <property type="match status" value="1"/>
</dbReference>
<evidence type="ECO:0000313" key="9">
    <source>
        <dbReference type="EMBL" id="JAP18790.1"/>
    </source>
</evidence>
<protein>
    <recommendedName>
        <fullName evidence="3">DNA-directed RNA polymerase III subunit RPC9</fullName>
    </recommendedName>
</protein>
<proteinExistence type="inferred from homology"/>
<reference evidence="9" key="1">
    <citation type="submission" date="2015-12" db="EMBL/GenBank/DDBJ databases">
        <title>Gene expression during late stages of embryo sac development: a critical building block for successful pollen-pistil interactions.</title>
        <authorList>
            <person name="Liu Y."/>
            <person name="Joly V."/>
            <person name="Sabar M."/>
            <person name="Matton D.P."/>
        </authorList>
    </citation>
    <scope>NUCLEOTIDE SEQUENCE</scope>
</reference>
<dbReference type="InterPro" id="IPR006590">
    <property type="entry name" value="RNA_pol_Rpb4/RPC9_core"/>
</dbReference>
<dbReference type="Gene3D" id="1.20.1250.40">
    <property type="match status" value="1"/>
</dbReference>
<dbReference type="PANTHER" id="PTHR15561">
    <property type="entry name" value="CALCITONIN GENE-RELATED PEPTIDE-RECEPTOR COMPONENT PROTEIN"/>
    <property type="match status" value="1"/>
</dbReference>
<evidence type="ECO:0000256" key="2">
    <source>
        <dbReference type="ARBA" id="ARBA00006898"/>
    </source>
</evidence>
<dbReference type="InterPro" id="IPR038324">
    <property type="entry name" value="Rpb4/RPC9_sf"/>
</dbReference>